<dbReference type="EnsemblMetazoa" id="ASIC003890-RA">
    <property type="protein sequence ID" value="ASIC003890-PA"/>
    <property type="gene ID" value="ASIC003890"/>
</dbReference>
<accession>A0A084VFH9</accession>
<evidence type="ECO:0000313" key="2">
    <source>
        <dbReference type="EnsemblMetazoa" id="ASIC003890-PA"/>
    </source>
</evidence>
<keyword evidence="3" id="KW-1185">Reference proteome</keyword>
<organism evidence="1">
    <name type="scientific">Anopheles sinensis</name>
    <name type="common">Mosquito</name>
    <dbReference type="NCBI Taxonomy" id="74873"/>
    <lineage>
        <taxon>Eukaryota</taxon>
        <taxon>Metazoa</taxon>
        <taxon>Ecdysozoa</taxon>
        <taxon>Arthropoda</taxon>
        <taxon>Hexapoda</taxon>
        <taxon>Insecta</taxon>
        <taxon>Pterygota</taxon>
        <taxon>Neoptera</taxon>
        <taxon>Endopterygota</taxon>
        <taxon>Diptera</taxon>
        <taxon>Nematocera</taxon>
        <taxon>Culicoidea</taxon>
        <taxon>Culicidae</taxon>
        <taxon>Anophelinae</taxon>
        <taxon>Anopheles</taxon>
    </lineage>
</organism>
<reference evidence="2" key="2">
    <citation type="submission" date="2020-05" db="UniProtKB">
        <authorList>
            <consortium name="EnsemblMetazoa"/>
        </authorList>
    </citation>
    <scope>IDENTIFICATION</scope>
</reference>
<dbReference type="VEuPathDB" id="VectorBase:ASIC003890"/>
<proteinExistence type="predicted"/>
<evidence type="ECO:0000313" key="3">
    <source>
        <dbReference type="Proteomes" id="UP000030765"/>
    </source>
</evidence>
<name>A0A084VFH9_ANOSI</name>
<protein>
    <submittedName>
        <fullName evidence="1 2">Inorganic pyrophosphatase</fullName>
    </submittedName>
</protein>
<gene>
    <name evidence="1" type="ORF">ZHAS_00003890</name>
</gene>
<dbReference type="EMBL" id="ATLV01012409">
    <property type="status" value="NOT_ANNOTATED_CDS"/>
    <property type="molecule type" value="Genomic_DNA"/>
</dbReference>
<dbReference type="Proteomes" id="UP000030765">
    <property type="component" value="Unassembled WGS sequence"/>
</dbReference>
<dbReference type="EMBL" id="KE524791">
    <property type="protein sequence ID" value="KFB36723.1"/>
    <property type="molecule type" value="Genomic_DNA"/>
</dbReference>
<evidence type="ECO:0000313" key="1">
    <source>
        <dbReference type="EMBL" id="KFB36723.1"/>
    </source>
</evidence>
<sequence>MYLRNRGSKSVVLRNKNGDSVDHILPLSEILPFFIGTDKQAFSLPIVVRVFQLRKASFARLLPSTALGLQTLRRLYPYHPDYRDQDELNHPIRQCFYHSTQ</sequence>
<dbReference type="AlphaFoldDB" id="A0A084VFH9"/>
<reference evidence="1 3" key="1">
    <citation type="journal article" date="2014" name="BMC Genomics">
        <title>Genome sequence of Anopheles sinensis provides insight into genetics basis of mosquito competence for malaria parasites.</title>
        <authorList>
            <person name="Zhou D."/>
            <person name="Zhang D."/>
            <person name="Ding G."/>
            <person name="Shi L."/>
            <person name="Hou Q."/>
            <person name="Ye Y."/>
            <person name="Xu Y."/>
            <person name="Zhou H."/>
            <person name="Xiong C."/>
            <person name="Li S."/>
            <person name="Yu J."/>
            <person name="Hong S."/>
            <person name="Yu X."/>
            <person name="Zou P."/>
            <person name="Chen C."/>
            <person name="Chang X."/>
            <person name="Wang W."/>
            <person name="Lv Y."/>
            <person name="Sun Y."/>
            <person name="Ma L."/>
            <person name="Shen B."/>
            <person name="Zhu C."/>
        </authorList>
    </citation>
    <scope>NUCLEOTIDE SEQUENCE [LARGE SCALE GENOMIC DNA]</scope>
</reference>